<evidence type="ECO:0000313" key="2">
    <source>
        <dbReference type="Proteomes" id="UP001501470"/>
    </source>
</evidence>
<dbReference type="Proteomes" id="UP001501470">
    <property type="component" value="Unassembled WGS sequence"/>
</dbReference>
<reference evidence="1 2" key="1">
    <citation type="journal article" date="2019" name="Int. J. Syst. Evol. Microbiol.">
        <title>The Global Catalogue of Microorganisms (GCM) 10K type strain sequencing project: providing services to taxonomists for standard genome sequencing and annotation.</title>
        <authorList>
            <consortium name="The Broad Institute Genomics Platform"/>
            <consortium name="The Broad Institute Genome Sequencing Center for Infectious Disease"/>
            <person name="Wu L."/>
            <person name="Ma J."/>
        </authorList>
    </citation>
    <scope>NUCLEOTIDE SEQUENCE [LARGE SCALE GENOMIC DNA]</scope>
    <source>
        <strain evidence="1 2">JCM 15933</strain>
    </source>
</reference>
<comment type="caution">
    <text evidence="1">The sequence shown here is derived from an EMBL/GenBank/DDBJ whole genome shotgun (WGS) entry which is preliminary data.</text>
</comment>
<protein>
    <submittedName>
        <fullName evidence="1">Uncharacterized protein</fullName>
    </submittedName>
</protein>
<accession>A0ABN2AQY3</accession>
<dbReference type="EMBL" id="BAAAQD010000009">
    <property type="protein sequence ID" value="GAA1525017.1"/>
    <property type="molecule type" value="Genomic_DNA"/>
</dbReference>
<sequence length="399" mass="42576">MQVGNHNTQTNHFAIPRQPLTPAHLTELDPASAARRLLREDPDEAAVLVATSASAVAVLEAMLPAGEEHTLAVLTCMHPAKAKQLIDRLTHTAPWLADLLAATAAIRRVHGSSRDTLGDEAGAITRAGPRGFRLPCTSGTIYWSPDAGAVPVHGPFLTYYDAAGGPAGRLGFPLRAASGGGQQFEDSLVVVTSGHGTFTTELPLYRKKFLGAPLSEAVRLDFGWRQSFEHGDVDTDDFGGVFVVAEDIRAALRDTPWRKLRACADRARPVSSIYGTRGAWQRFGPSRAEVVVYVAGQEDTAVLSPQIEAIYQAAGGPGGWLGFPRRRRSSERRPFSFEGGVITGGFAVPHAIFMAAHGLGAPTGDVEPLGTGGDQAQCFDYGMVTVRGEQVQAWTRISS</sequence>
<organism evidence="1 2">
    <name type="scientific">Dactylosporangium maewongense</name>
    <dbReference type="NCBI Taxonomy" id="634393"/>
    <lineage>
        <taxon>Bacteria</taxon>
        <taxon>Bacillati</taxon>
        <taxon>Actinomycetota</taxon>
        <taxon>Actinomycetes</taxon>
        <taxon>Micromonosporales</taxon>
        <taxon>Micromonosporaceae</taxon>
        <taxon>Dactylosporangium</taxon>
    </lineage>
</organism>
<proteinExistence type="predicted"/>
<evidence type="ECO:0000313" key="1">
    <source>
        <dbReference type="EMBL" id="GAA1525017.1"/>
    </source>
</evidence>
<gene>
    <name evidence="1" type="ORF">GCM10009827_047110</name>
</gene>
<name>A0ABN2AQY3_9ACTN</name>
<keyword evidence="2" id="KW-1185">Reference proteome</keyword>
<dbReference type="InterPro" id="IPR013207">
    <property type="entry name" value="LGFP"/>
</dbReference>
<dbReference type="Pfam" id="PF08310">
    <property type="entry name" value="LGFP"/>
    <property type="match status" value="1"/>
</dbReference>